<dbReference type="NCBIfam" id="TIGR02462">
    <property type="entry name" value="pyranose_ox"/>
    <property type="match status" value="1"/>
</dbReference>
<evidence type="ECO:0000256" key="11">
    <source>
        <dbReference type="ARBA" id="ARBA00031159"/>
    </source>
</evidence>
<dbReference type="OrthoDB" id="269227at2759"/>
<dbReference type="SMR" id="A0A194W0W1"/>
<reference evidence="14" key="1">
    <citation type="submission" date="2014-12" db="EMBL/GenBank/DDBJ databases">
        <title>Genome Sequence of Valsa Canker Pathogens Uncovers a Specific Adaption of Colonization on Woody Bark.</title>
        <authorList>
            <person name="Yin Z."/>
            <person name="Liu H."/>
            <person name="Gao X."/>
            <person name="Li Z."/>
            <person name="Song N."/>
            <person name="Ke X."/>
            <person name="Dai Q."/>
            <person name="Wu Y."/>
            <person name="Sun Y."/>
            <person name="Xu J.-R."/>
            <person name="Kang Z.K."/>
            <person name="Wang L."/>
            <person name="Huang L."/>
        </authorList>
    </citation>
    <scope>NUCLEOTIDE SEQUENCE [LARGE SCALE GENOMIC DNA]</scope>
    <source>
        <strain evidence="14">03-8</strain>
    </source>
</reference>
<evidence type="ECO:0000259" key="13">
    <source>
        <dbReference type="Pfam" id="PF05199"/>
    </source>
</evidence>
<dbReference type="InterPro" id="IPR036188">
    <property type="entry name" value="FAD/NAD-bd_sf"/>
</dbReference>
<sequence>MSVFQDPRLLAAERGSSGSEYDADILIVGSGPIGATFAQRLLDAGKKVLIIDMGDQTSRRVGDHKKNSIATQKDLSLFTNVVRGDLHPLSVPTNTAGVHLEPASWEPMPWEIGCTQNGQNPNQKVFDNLPAAAASRVVGGMGCHWTCCTPRQHELERSKLFTEEQWATYYSIAEKLFRTNSTSFDDSIRQQLVKRNLEIAYPGREIRSMPLACERSTRNTDFVEWTCSATILGKYSEPSPSDSLFEVRPNTQCIQLYHKPEQPGQILGAFVKNILTNKSYIIRARKYVVCAGAVLTPGILFNSDFTTVDLPALGHYMNEQIMAFCQVVLKRSLVDSVEDDPFNLGWAAKVKKHKQKYPNDPLPFPYNDPDPQCYFPLSKSHPWHTQIHRDAFGYGEVPPTIDQRLVVDFRWYTFSEPVEKNYVEFSKKEEIPDHKKKPHFTDGFGMPQPTFHFRPTKNDAERCHRMIDDMVEVARKIGGFLPGAEPKVLVPGSALHICGTYRAGESKVDSVVDRTGKVWDYDNLVLGGCGVIPTQNACNPTLTAACFAIAAADQIVKDLQVGNGSD</sequence>
<organism evidence="14 15">
    <name type="scientific">Cytospora mali</name>
    <name type="common">Apple Valsa canker fungus</name>
    <name type="synonym">Valsa mali</name>
    <dbReference type="NCBI Taxonomy" id="578113"/>
    <lineage>
        <taxon>Eukaryota</taxon>
        <taxon>Fungi</taxon>
        <taxon>Dikarya</taxon>
        <taxon>Ascomycota</taxon>
        <taxon>Pezizomycotina</taxon>
        <taxon>Sordariomycetes</taxon>
        <taxon>Sordariomycetidae</taxon>
        <taxon>Diaporthales</taxon>
        <taxon>Cytosporaceae</taxon>
        <taxon>Cytospora</taxon>
    </lineage>
</organism>
<evidence type="ECO:0000313" key="15">
    <source>
        <dbReference type="Proteomes" id="UP000078559"/>
    </source>
</evidence>
<evidence type="ECO:0000256" key="6">
    <source>
        <dbReference type="ARBA" id="ARBA00016408"/>
    </source>
</evidence>
<gene>
    <name evidence="14" type="ORF">VM1G_05322</name>
</gene>
<keyword evidence="15" id="KW-1185">Reference proteome</keyword>
<dbReference type="PANTHER" id="PTHR42784">
    <property type="entry name" value="PYRANOSE 2-OXIDASE"/>
    <property type="match status" value="1"/>
</dbReference>
<name>A0A194W0W1_CYTMA</name>
<dbReference type="EMBL" id="CM003102">
    <property type="protein sequence ID" value="KUI69753.1"/>
    <property type="molecule type" value="Genomic_DNA"/>
</dbReference>
<evidence type="ECO:0000256" key="1">
    <source>
        <dbReference type="ARBA" id="ARBA00000827"/>
    </source>
</evidence>
<evidence type="ECO:0000256" key="3">
    <source>
        <dbReference type="ARBA" id="ARBA00010790"/>
    </source>
</evidence>
<dbReference type="GO" id="GO:0050233">
    <property type="term" value="F:pyranose oxidase activity"/>
    <property type="evidence" value="ECO:0007669"/>
    <property type="project" value="UniProtKB-EC"/>
</dbReference>
<dbReference type="Proteomes" id="UP000078559">
    <property type="component" value="Chromosome 5"/>
</dbReference>
<evidence type="ECO:0000256" key="7">
    <source>
        <dbReference type="ARBA" id="ARBA00022630"/>
    </source>
</evidence>
<dbReference type="GO" id="GO:0050660">
    <property type="term" value="F:flavin adenine dinucleotide binding"/>
    <property type="evidence" value="ECO:0007669"/>
    <property type="project" value="InterPro"/>
</dbReference>
<dbReference type="InterPro" id="IPR012814">
    <property type="entry name" value="P2OX"/>
</dbReference>
<dbReference type="Pfam" id="PF13450">
    <property type="entry name" value="NAD_binding_8"/>
    <property type="match status" value="1"/>
</dbReference>
<dbReference type="SUPFAM" id="SSF54373">
    <property type="entry name" value="FAD-linked reductases, C-terminal domain"/>
    <property type="match status" value="1"/>
</dbReference>
<dbReference type="Gene3D" id="3.50.50.60">
    <property type="entry name" value="FAD/NAD(P)-binding domain"/>
    <property type="match status" value="2"/>
</dbReference>
<protein>
    <recommendedName>
        <fullName evidence="6">Pyranose 2-oxidase</fullName>
        <ecNumber evidence="5">1.1.3.10</ecNumber>
    </recommendedName>
    <alternativeName>
        <fullName evidence="11">FAD-oxidoreductase</fullName>
    </alternativeName>
    <alternativeName>
        <fullName evidence="10">Glucose 2-oxidase</fullName>
    </alternativeName>
    <alternativeName>
        <fullName evidence="12">Pyranose:oxygen 2-oxidoreductase</fullName>
    </alternativeName>
</protein>
<dbReference type="AlphaFoldDB" id="A0A194W0W1"/>
<evidence type="ECO:0000256" key="8">
    <source>
        <dbReference type="ARBA" id="ARBA00022827"/>
    </source>
</evidence>
<evidence type="ECO:0000256" key="5">
    <source>
        <dbReference type="ARBA" id="ARBA00013082"/>
    </source>
</evidence>
<comment type="similarity">
    <text evidence="3">Belongs to the GMC oxidoreductase family.</text>
</comment>
<accession>A0A194W0W1</accession>
<dbReference type="InterPro" id="IPR051473">
    <property type="entry name" value="P2Ox-like"/>
</dbReference>
<dbReference type="SUPFAM" id="SSF51905">
    <property type="entry name" value="FAD/NAD(P)-binding domain"/>
    <property type="match status" value="1"/>
</dbReference>
<evidence type="ECO:0000256" key="9">
    <source>
        <dbReference type="ARBA" id="ARBA00023002"/>
    </source>
</evidence>
<comment type="cofactor">
    <cofactor evidence="2">
        <name>FAD</name>
        <dbReference type="ChEBI" id="CHEBI:57692"/>
    </cofactor>
</comment>
<dbReference type="Pfam" id="PF05199">
    <property type="entry name" value="GMC_oxred_C"/>
    <property type="match status" value="1"/>
</dbReference>
<keyword evidence="9" id="KW-0560">Oxidoreductase</keyword>
<proteinExistence type="inferred from homology"/>
<dbReference type="InterPro" id="IPR007867">
    <property type="entry name" value="GMC_OxRtase_C"/>
</dbReference>
<feature type="domain" description="Glucose-methanol-choline oxidoreductase C-terminal" evidence="13">
    <location>
        <begin position="441"/>
        <end position="548"/>
    </location>
</feature>
<comment type="subunit">
    <text evidence="4">Homotetramer.</text>
</comment>
<evidence type="ECO:0000313" key="14">
    <source>
        <dbReference type="EMBL" id="KUI69753.1"/>
    </source>
</evidence>
<evidence type="ECO:0000256" key="2">
    <source>
        <dbReference type="ARBA" id="ARBA00001974"/>
    </source>
</evidence>
<dbReference type="PANTHER" id="PTHR42784:SF1">
    <property type="entry name" value="PYRANOSE 2-OXIDASE"/>
    <property type="match status" value="1"/>
</dbReference>
<evidence type="ECO:0000256" key="4">
    <source>
        <dbReference type="ARBA" id="ARBA00011881"/>
    </source>
</evidence>
<comment type="catalytic activity">
    <reaction evidence="1">
        <text>D-glucose + O2 = 2-dehydro-D-glucose + H2O2</text>
        <dbReference type="Rhea" id="RHEA:10552"/>
        <dbReference type="ChEBI" id="CHEBI:4167"/>
        <dbReference type="ChEBI" id="CHEBI:15379"/>
        <dbReference type="ChEBI" id="CHEBI:16240"/>
        <dbReference type="ChEBI" id="CHEBI:16609"/>
        <dbReference type="EC" id="1.1.3.10"/>
    </reaction>
</comment>
<evidence type="ECO:0000256" key="10">
    <source>
        <dbReference type="ARBA" id="ARBA00030508"/>
    </source>
</evidence>
<evidence type="ECO:0000256" key="12">
    <source>
        <dbReference type="ARBA" id="ARBA00031330"/>
    </source>
</evidence>
<keyword evidence="7" id="KW-0285">Flavoprotein</keyword>
<keyword evidence="8" id="KW-0274">FAD</keyword>
<dbReference type="EC" id="1.1.3.10" evidence="5"/>